<dbReference type="GO" id="GO:0016740">
    <property type="term" value="F:transferase activity"/>
    <property type="evidence" value="ECO:0007669"/>
    <property type="project" value="UniProtKB-KW"/>
</dbReference>
<evidence type="ECO:0000313" key="2">
    <source>
        <dbReference type="EMBL" id="ARF11065.1"/>
    </source>
</evidence>
<keyword evidence="2" id="KW-0808">Transferase</keyword>
<dbReference type="InterPro" id="IPR001173">
    <property type="entry name" value="Glyco_trans_2-like"/>
</dbReference>
<organism evidence="2">
    <name type="scientific">Hokovirus HKV1</name>
    <dbReference type="NCBI Taxonomy" id="1977638"/>
    <lineage>
        <taxon>Viruses</taxon>
        <taxon>Varidnaviria</taxon>
        <taxon>Bamfordvirae</taxon>
        <taxon>Nucleocytoviricota</taxon>
        <taxon>Megaviricetes</taxon>
        <taxon>Imitervirales</taxon>
        <taxon>Mimiviridae</taxon>
        <taxon>Klosneuvirinae</taxon>
        <taxon>Hokovirus</taxon>
    </lineage>
</organism>
<dbReference type="PANTHER" id="PTHR43630">
    <property type="entry name" value="POLY-BETA-1,6-N-ACETYL-D-GLUCOSAMINE SYNTHASE"/>
    <property type="match status" value="1"/>
</dbReference>
<evidence type="ECO:0000259" key="1">
    <source>
        <dbReference type="Pfam" id="PF00535"/>
    </source>
</evidence>
<name>A0A1V0SH65_9VIRU</name>
<protein>
    <submittedName>
        <fullName evidence="2">Glycosyltransferase family 2</fullName>
    </submittedName>
</protein>
<gene>
    <name evidence="2" type="ORF">Hokovirus_4_39</name>
</gene>
<dbReference type="EMBL" id="KY684106">
    <property type="protein sequence ID" value="ARF11065.1"/>
    <property type="molecule type" value="Genomic_DNA"/>
</dbReference>
<dbReference type="Gene3D" id="3.90.550.10">
    <property type="entry name" value="Spore Coat Polysaccharide Biosynthesis Protein SpsA, Chain A"/>
    <property type="match status" value="1"/>
</dbReference>
<accession>A0A1V0SH65</accession>
<feature type="domain" description="Glycosyltransferase 2-like" evidence="1">
    <location>
        <begin position="9"/>
        <end position="97"/>
    </location>
</feature>
<sequence>MSKKICLNMIVKDEAHIILETLQSVSKYIDYYVICDTGSSDNTKEIIKIYFDSINIEGVILDHEWKNFCHNRTLALQACDNLSDYIWVIDADDIVVGNLTLPENMEADAYSLIYGNDFTYNRLQIYKNKPEFMWSYKCPVHEYPHTVINNFTNEVIRGDYYIDSRRLGARSNNPNKYLLDAIALKEYLPIAGDDYARCVFYMANSYYDHGGSSDDIEKYMLLAIEAYKERISLNGWYEEVYYSYYKTGQAYEKLHELDPKRWNFSLVQDSYMAAFNYCKERVEPIYELTRIYNNRKNYKKAFECAKLGINVPYPENAVLFIYKSVYEYEMPCQYIEASLNTDNVLAAYSCCKKTMSKTNDKCRLNHLYNLLNQCKTKMLSKTNNCLIYLGNNLNIKYLDKYVELLQMQYNVYLYSDYVNYNMCSYDVNYLVDLNNNIKFSQIFLFDNIPIKQFPNHTTLIVNNNTLATYGPNGIKLEYLQVHKNFKNFNKILCLNIDIKNNLLKMYNFKDVDTLDSIDNLLIKKYYKYNLNNDIININDRYNFIVPKYIKNNQYNELVDKMINYTGYNELEYYKCSQYILMCEYDKAIESLKKVFNKNDIEYIIQELGIKLKMGKYDEVYNHCINLKVPANYMYPNDTRLERIQESCYDNIKDRTIYPDTLIKKIKNNNKNKILLTMTTCKRYNLFKKTMNSFINCCLDHHLIDQWYIIDDNSDMKDRKLMQEKYPFVNFIFKTELERGHYNSMNIIYSIIENNDFTYWIHLEDDFLFVNKRNYITECITILNSDPTYGQALFNRNYAEVEHHKIEIKGGILKNVKLSGPKGKTPDDLYYIEHEHYDKNLEPEKYNEFYKNNIGNNCMYWPHFSFRPSVMKTEVIKKVGPFSNCTHFEMQYAKEYNNLKFKSVFLNAVNHIHIGKKTWEQGDNAYNLNSIEQFTNTNEEQINIIYDNFLTKEQKTKINQVINNKYNLISLNDYNYDPKNILNYKNNNFNNHHKLIIFNTIIKDLLSINANKLTILFEPTIVNYDINDDYDITILDENNLNIIIHNQDAINILNDKLNNMDIQDNIINYINNDNFPELKINRTNSIISNNIFDCKNEYYLEGYKFYPKLDSFGNDLSYEHEKSVYELKKICDENNLAKGFNTLGWIKNIIVPENDFCELYMATNYSQGLYVKI</sequence>
<proteinExistence type="predicted"/>
<dbReference type="SUPFAM" id="SSF53448">
    <property type="entry name" value="Nucleotide-diphospho-sugar transferases"/>
    <property type="match status" value="2"/>
</dbReference>
<dbReference type="Pfam" id="PF00535">
    <property type="entry name" value="Glycos_transf_2"/>
    <property type="match status" value="1"/>
</dbReference>
<dbReference type="PANTHER" id="PTHR43630:SF2">
    <property type="entry name" value="GLYCOSYLTRANSFERASE"/>
    <property type="match status" value="1"/>
</dbReference>
<reference evidence="2" key="1">
    <citation type="journal article" date="2017" name="Science">
        <title>Giant viruses with an expanded complement of translation system components.</title>
        <authorList>
            <person name="Schulz F."/>
            <person name="Yutin N."/>
            <person name="Ivanova N.N."/>
            <person name="Ortega D.R."/>
            <person name="Lee T.K."/>
            <person name="Vierheilig J."/>
            <person name="Daims H."/>
            <person name="Horn M."/>
            <person name="Wagner M."/>
            <person name="Jensen G.J."/>
            <person name="Kyrpides N.C."/>
            <person name="Koonin E.V."/>
            <person name="Woyke T."/>
        </authorList>
    </citation>
    <scope>NUCLEOTIDE SEQUENCE</scope>
    <source>
        <strain evidence="2">HKV1</strain>
    </source>
</reference>
<dbReference type="InterPro" id="IPR029044">
    <property type="entry name" value="Nucleotide-diphossugar_trans"/>
</dbReference>